<dbReference type="Pfam" id="PF13135">
    <property type="entry name" value="DUF3947"/>
    <property type="match status" value="1"/>
</dbReference>
<dbReference type="Proteomes" id="UP000221020">
    <property type="component" value="Unassembled WGS sequence"/>
</dbReference>
<comment type="caution">
    <text evidence="1">The sequence shown here is derived from an EMBL/GenBank/DDBJ whole genome shotgun (WGS) entry which is preliminary data.</text>
</comment>
<evidence type="ECO:0008006" key="3">
    <source>
        <dbReference type="Google" id="ProtNLM"/>
    </source>
</evidence>
<evidence type="ECO:0000313" key="2">
    <source>
        <dbReference type="Proteomes" id="UP000221020"/>
    </source>
</evidence>
<dbReference type="EMBL" id="NVOR01000059">
    <property type="protein sequence ID" value="PED81602.1"/>
    <property type="molecule type" value="Genomic_DNA"/>
</dbReference>
<proteinExistence type="predicted"/>
<dbReference type="AlphaFoldDB" id="A0AA91VAH6"/>
<name>A0AA91VAH6_9BACI</name>
<evidence type="ECO:0000313" key="1">
    <source>
        <dbReference type="EMBL" id="PED81602.1"/>
    </source>
</evidence>
<accession>A0AA91VAH6</accession>
<gene>
    <name evidence="1" type="ORF">CON65_16345</name>
</gene>
<organism evidence="1 2">
    <name type="scientific">Bacillus pseudomycoides</name>
    <dbReference type="NCBI Taxonomy" id="64104"/>
    <lineage>
        <taxon>Bacteria</taxon>
        <taxon>Bacillati</taxon>
        <taxon>Bacillota</taxon>
        <taxon>Bacilli</taxon>
        <taxon>Bacillales</taxon>
        <taxon>Bacillaceae</taxon>
        <taxon>Bacillus</taxon>
        <taxon>Bacillus cereus group</taxon>
    </lineage>
</organism>
<sequence length="89" mass="10518">MHKSILYVRERRDYEKHVFYNKNRIPSITYSAAHGMVQTVQQAIQAQILAMQAQEMQFYDSTTQQYYPMYVTQSSVHFSIIPFGSVYNL</sequence>
<dbReference type="RefSeq" id="WP_097899525.1">
    <property type="nucleotide sequence ID" value="NZ_NVOR01000059.1"/>
</dbReference>
<dbReference type="InterPro" id="IPR025039">
    <property type="entry name" value="DUF3947"/>
</dbReference>
<reference evidence="1 2" key="1">
    <citation type="submission" date="2017-09" db="EMBL/GenBank/DDBJ databases">
        <title>Large-scale bioinformatics analysis of Bacillus genomes uncovers conserved roles of natural products in bacterial physiology.</title>
        <authorList>
            <consortium name="Agbiome Team Llc"/>
            <person name="Bleich R.M."/>
            <person name="Grubbs K.J."/>
            <person name="Santa Maria K.C."/>
            <person name="Allen S.E."/>
            <person name="Farag S."/>
            <person name="Shank E.A."/>
            <person name="Bowers A."/>
        </authorList>
    </citation>
    <scope>NUCLEOTIDE SEQUENCE [LARGE SCALE GENOMIC DNA]</scope>
    <source>
        <strain evidence="1 2">AFS092012</strain>
    </source>
</reference>
<protein>
    <recommendedName>
        <fullName evidence="3">DUF3947 domain-containing protein</fullName>
    </recommendedName>
</protein>